<dbReference type="AlphaFoldDB" id="A0AA87ZAK1"/>
<keyword evidence="3" id="KW-1185">Reference proteome</keyword>
<dbReference type="Pfam" id="PF21529">
    <property type="entry name" value="GLV1-2"/>
    <property type="match status" value="1"/>
</dbReference>
<dbReference type="Proteomes" id="UP001187192">
    <property type="component" value="Unassembled WGS sequence"/>
</dbReference>
<dbReference type="EMBL" id="BTGU01000004">
    <property type="protein sequence ID" value="GMN33389.1"/>
    <property type="molecule type" value="Genomic_DNA"/>
</dbReference>
<comment type="caution">
    <text evidence="2">The sequence shown here is derived from an EMBL/GenBank/DDBJ whole genome shotgun (WGS) entry which is preliminary data.</text>
</comment>
<reference evidence="2" key="1">
    <citation type="submission" date="2023-07" db="EMBL/GenBank/DDBJ databases">
        <title>draft genome sequence of fig (Ficus carica).</title>
        <authorList>
            <person name="Takahashi T."/>
            <person name="Nishimura K."/>
        </authorList>
    </citation>
    <scope>NUCLEOTIDE SEQUENCE</scope>
</reference>
<evidence type="ECO:0000313" key="3">
    <source>
        <dbReference type="Proteomes" id="UP001187192"/>
    </source>
</evidence>
<accession>A0AA87ZAK1</accession>
<protein>
    <submittedName>
        <fullName evidence="2">Uncharacterized protein</fullName>
    </submittedName>
</protein>
<feature type="region of interest" description="Disordered" evidence="1">
    <location>
        <begin position="52"/>
        <end position="97"/>
    </location>
</feature>
<sequence>MQRRRLNHLKEDLQMAMLPCKRLFIATLVLLLLFSVTARARFLREVSDVAKKSNEASKVAKKSNGDKLVPNQDSELDGDDLAAMDYTPAGKTPPIHN</sequence>
<gene>
    <name evidence="2" type="ORF">TIFTF001_004127</name>
</gene>
<evidence type="ECO:0000313" key="2">
    <source>
        <dbReference type="EMBL" id="GMN33389.1"/>
    </source>
</evidence>
<evidence type="ECO:0000256" key="1">
    <source>
        <dbReference type="SAM" id="MobiDB-lite"/>
    </source>
</evidence>
<organism evidence="2 3">
    <name type="scientific">Ficus carica</name>
    <name type="common">Common fig</name>
    <dbReference type="NCBI Taxonomy" id="3494"/>
    <lineage>
        <taxon>Eukaryota</taxon>
        <taxon>Viridiplantae</taxon>
        <taxon>Streptophyta</taxon>
        <taxon>Embryophyta</taxon>
        <taxon>Tracheophyta</taxon>
        <taxon>Spermatophyta</taxon>
        <taxon>Magnoliopsida</taxon>
        <taxon>eudicotyledons</taxon>
        <taxon>Gunneridae</taxon>
        <taxon>Pentapetalae</taxon>
        <taxon>rosids</taxon>
        <taxon>fabids</taxon>
        <taxon>Rosales</taxon>
        <taxon>Moraceae</taxon>
        <taxon>Ficeae</taxon>
        <taxon>Ficus</taxon>
    </lineage>
</organism>
<dbReference type="InterPro" id="IPR049306">
    <property type="entry name" value="GLV1-2"/>
</dbReference>
<name>A0AA87ZAK1_FICCA</name>
<proteinExistence type="predicted"/>